<proteinExistence type="predicted"/>
<reference evidence="2 3" key="1">
    <citation type="submission" date="2024-09" db="EMBL/GenBank/DDBJ databases">
        <title>Chromosome-scale assembly of Riccia fluitans.</title>
        <authorList>
            <person name="Paukszto L."/>
            <person name="Sawicki J."/>
            <person name="Karawczyk K."/>
            <person name="Piernik-Szablinska J."/>
            <person name="Szczecinska M."/>
            <person name="Mazdziarz M."/>
        </authorList>
    </citation>
    <scope>NUCLEOTIDE SEQUENCE [LARGE SCALE GENOMIC DNA]</scope>
    <source>
        <strain evidence="2">Rf_01</strain>
        <tissue evidence="2">Aerial parts of the thallus</tissue>
    </source>
</reference>
<gene>
    <name evidence="2" type="ORF">R1flu_001214</name>
</gene>
<dbReference type="EMBL" id="JBHFFA010000006">
    <property type="protein sequence ID" value="KAL2621009.1"/>
    <property type="molecule type" value="Genomic_DNA"/>
</dbReference>
<evidence type="ECO:0000313" key="2">
    <source>
        <dbReference type="EMBL" id="KAL2621009.1"/>
    </source>
</evidence>
<protein>
    <recommendedName>
        <fullName evidence="1">Ribosomal RNA methyltransferase FtsJ domain-containing protein</fullName>
    </recommendedName>
</protein>
<dbReference type="AlphaFoldDB" id="A0ABD1Y3M7"/>
<dbReference type="PANTHER" id="PTHR37524:SF2">
    <property type="entry name" value="RIBOSOMAL RNA METHYLTRANSFERASE FTSJ DOMAIN-CONTAINING PROTEIN"/>
    <property type="match status" value="1"/>
</dbReference>
<evidence type="ECO:0000313" key="3">
    <source>
        <dbReference type="Proteomes" id="UP001605036"/>
    </source>
</evidence>
<comment type="caution">
    <text evidence="2">The sequence shown here is derived from an EMBL/GenBank/DDBJ whole genome shotgun (WGS) entry which is preliminary data.</text>
</comment>
<sequence>MHVILQAGSQSHALRLQLYASSPHLQVFPRSRGFCTTAEELGTLESGHKGPCLVLLSDCKVSPEDFNHHILSTFLRGYVVRMYWVEYTTSSRSELISHLNSLIQHYSEDCYQAAPVVYNGDERSFSYSQENCNGGHLLTESEASRTSSIGQSEGSVVTDHWQSLRRLEKESKKLKVRLQTYPRNFAESLADELKDIDCQLHDFSQSLYAVEVNGMYRYGLSSGSQMYLASCDREDLAKDYIARAALKLEEVAQVYGFALTKDMLAMDLGASPGAWTQFLSKHIHRVVAVDPAELREQALQSNVTHVRKLAQDATEELEAASEGKGYDMLVCDVNRHPVEAANLVSPLLPHLKAGGLLVLTLKFHGRGRDKEQKVDEIKAFQS</sequence>
<dbReference type="InterPro" id="IPR002877">
    <property type="entry name" value="RNA_MeTrfase_FtsJ_dom"/>
</dbReference>
<dbReference type="Proteomes" id="UP001605036">
    <property type="component" value="Unassembled WGS sequence"/>
</dbReference>
<evidence type="ECO:0000259" key="1">
    <source>
        <dbReference type="Pfam" id="PF01728"/>
    </source>
</evidence>
<dbReference type="Pfam" id="PF01728">
    <property type="entry name" value="FtsJ"/>
    <property type="match status" value="1"/>
</dbReference>
<organism evidence="2 3">
    <name type="scientific">Riccia fluitans</name>
    <dbReference type="NCBI Taxonomy" id="41844"/>
    <lineage>
        <taxon>Eukaryota</taxon>
        <taxon>Viridiplantae</taxon>
        <taxon>Streptophyta</taxon>
        <taxon>Embryophyta</taxon>
        <taxon>Marchantiophyta</taxon>
        <taxon>Marchantiopsida</taxon>
        <taxon>Marchantiidae</taxon>
        <taxon>Marchantiales</taxon>
        <taxon>Ricciaceae</taxon>
        <taxon>Riccia</taxon>
    </lineage>
</organism>
<keyword evidence="3" id="KW-1185">Reference proteome</keyword>
<dbReference type="CDD" id="cd02440">
    <property type="entry name" value="AdoMet_MTases"/>
    <property type="match status" value="1"/>
</dbReference>
<dbReference type="SUPFAM" id="SSF53335">
    <property type="entry name" value="S-adenosyl-L-methionine-dependent methyltransferases"/>
    <property type="match status" value="1"/>
</dbReference>
<dbReference type="PANTHER" id="PTHR37524">
    <property type="entry name" value="RIBOSOMAL RNA LARGE SUBUNIT METHYLTRANSFERASE M"/>
    <property type="match status" value="1"/>
</dbReference>
<dbReference type="Gene3D" id="3.40.50.150">
    <property type="entry name" value="Vaccinia Virus protein VP39"/>
    <property type="match status" value="1"/>
</dbReference>
<name>A0ABD1Y3M7_9MARC</name>
<dbReference type="InterPro" id="IPR029063">
    <property type="entry name" value="SAM-dependent_MTases_sf"/>
</dbReference>
<accession>A0ABD1Y3M7</accession>
<feature type="domain" description="Ribosomal RNA methyltransferase FtsJ" evidence="1">
    <location>
        <begin position="240"/>
        <end position="334"/>
    </location>
</feature>